<keyword evidence="7 10" id="KW-0443">Lipid metabolism</keyword>
<gene>
    <name evidence="12" type="ORF">NQ315_015430</name>
</gene>
<keyword evidence="3 10" id="KW-0444">Lipid biosynthesis</keyword>
<dbReference type="SUPFAM" id="SSF51735">
    <property type="entry name" value="NAD(P)-binding Rossmann-fold domains"/>
    <property type="match status" value="1"/>
</dbReference>
<evidence type="ECO:0000256" key="2">
    <source>
        <dbReference type="ARBA" id="ARBA00005928"/>
    </source>
</evidence>
<dbReference type="Gene3D" id="3.40.50.720">
    <property type="entry name" value="NAD(P)-binding Rossmann-like Domain"/>
    <property type="match status" value="1"/>
</dbReference>
<comment type="catalytic activity">
    <reaction evidence="9 10">
        <text>a long-chain fatty acyl-CoA + 2 NADPH + 2 H(+) = a long-chain primary fatty alcohol + 2 NADP(+) + CoA</text>
        <dbReference type="Rhea" id="RHEA:52716"/>
        <dbReference type="ChEBI" id="CHEBI:15378"/>
        <dbReference type="ChEBI" id="CHEBI:57287"/>
        <dbReference type="ChEBI" id="CHEBI:57783"/>
        <dbReference type="ChEBI" id="CHEBI:58349"/>
        <dbReference type="ChEBI" id="CHEBI:77396"/>
        <dbReference type="ChEBI" id="CHEBI:83139"/>
        <dbReference type="EC" id="1.2.1.84"/>
    </reaction>
</comment>
<dbReference type="PANTHER" id="PTHR11011:SF60">
    <property type="entry name" value="FATTY ACYL-COA REDUCTASE-RELATED"/>
    <property type="match status" value="1"/>
</dbReference>
<keyword evidence="5 10" id="KW-0521">NADP</keyword>
<evidence type="ECO:0000313" key="12">
    <source>
        <dbReference type="EMBL" id="KAJ8915207.1"/>
    </source>
</evidence>
<dbReference type="GO" id="GO:0035336">
    <property type="term" value="P:long-chain fatty-acyl-CoA metabolic process"/>
    <property type="evidence" value="ECO:0007669"/>
    <property type="project" value="TreeGrafter"/>
</dbReference>
<dbReference type="Pfam" id="PF07993">
    <property type="entry name" value="NAD_binding_4"/>
    <property type="match status" value="1"/>
</dbReference>
<dbReference type="CDD" id="cd05236">
    <property type="entry name" value="FAR-N_SDR_e"/>
    <property type="match status" value="1"/>
</dbReference>
<protein>
    <recommendedName>
        <fullName evidence="10">Fatty acyl-CoA reductase</fullName>
        <ecNumber evidence="10">1.2.1.84</ecNumber>
    </recommendedName>
</protein>
<dbReference type="FunFam" id="3.40.50.720:FF:000143">
    <property type="entry name" value="Fatty acyl-CoA reductase"/>
    <property type="match status" value="1"/>
</dbReference>
<dbReference type="InterPro" id="IPR013120">
    <property type="entry name" value="FAR_NAD-bd"/>
</dbReference>
<dbReference type="EC" id="1.2.1.84" evidence="10"/>
<evidence type="ECO:0000256" key="8">
    <source>
        <dbReference type="ARBA" id="ARBA00023136"/>
    </source>
</evidence>
<keyword evidence="6 10" id="KW-1133">Transmembrane helix</keyword>
<dbReference type="GO" id="GO:0005777">
    <property type="term" value="C:peroxisome"/>
    <property type="evidence" value="ECO:0007669"/>
    <property type="project" value="TreeGrafter"/>
</dbReference>
<dbReference type="GO" id="GO:0102965">
    <property type="term" value="F:alcohol-forming long-chain fatty acyl-CoA reductase activity"/>
    <property type="evidence" value="ECO:0007669"/>
    <property type="project" value="UniProtKB-EC"/>
</dbReference>
<sequence length="440" mass="50115">MSTVRDFYKDKNVLLTGGTGFLGKIITEKLLRCCQVGGIYLIVRAKKGLGPEERLKGLFEEPVFQKVKEMNPNYIKKIHTIEGDLSKNGLGITEEEKDLIKNVVNVVFHCGASLNMESKLHDAVRTNVKGTSELLDIMKDARNLHAFVLVSTAYSNCQHRFIEEKFYEAPIDPELLIKMTDQLKPHVLDSISSGLIGAWPNSYVFSKAIAENLLLIKGKGLPVGLFRPAIVTSTVSEPVPGWSDNLYGPLGILLSSHCGILRVIRANGKIKSHTVPGDMCINSLLCLAWDVAQKWKNSSSSFVPPVLNYSAKNSKLLIPMKQYVDFTEINYVPFKRAMWYQTLFLVKTQYNYLIVKFILHTVPAYLIDSMLRLSFRKPRNMLNGIKTYILKEDMTKAKFHRQRYKRLTFIHYTFKYTLLCLTGYPVYKVMCKLLKKGNRR</sequence>
<keyword evidence="13" id="KW-1185">Reference proteome</keyword>
<dbReference type="Proteomes" id="UP001159042">
    <property type="component" value="Unassembled WGS sequence"/>
</dbReference>
<proteinExistence type="inferred from homology"/>
<evidence type="ECO:0000256" key="1">
    <source>
        <dbReference type="ARBA" id="ARBA00004141"/>
    </source>
</evidence>
<keyword evidence="4 10" id="KW-0812">Transmembrane</keyword>
<evidence type="ECO:0000256" key="10">
    <source>
        <dbReference type="RuleBase" id="RU363097"/>
    </source>
</evidence>
<evidence type="ECO:0000256" key="9">
    <source>
        <dbReference type="ARBA" id="ARBA00052530"/>
    </source>
</evidence>
<accession>A0AAV8VLV2</accession>
<keyword evidence="10" id="KW-0560">Oxidoreductase</keyword>
<dbReference type="InterPro" id="IPR036291">
    <property type="entry name" value="NAD(P)-bd_dom_sf"/>
</dbReference>
<evidence type="ECO:0000256" key="4">
    <source>
        <dbReference type="ARBA" id="ARBA00022692"/>
    </source>
</evidence>
<evidence type="ECO:0000259" key="11">
    <source>
        <dbReference type="Pfam" id="PF07993"/>
    </source>
</evidence>
<keyword evidence="8 10" id="KW-0472">Membrane</keyword>
<evidence type="ECO:0000256" key="3">
    <source>
        <dbReference type="ARBA" id="ARBA00022516"/>
    </source>
</evidence>
<comment type="caution">
    <text evidence="12">The sequence shown here is derived from an EMBL/GenBank/DDBJ whole genome shotgun (WGS) entry which is preliminary data.</text>
</comment>
<name>A0AAV8VLV2_9CUCU</name>
<dbReference type="PANTHER" id="PTHR11011">
    <property type="entry name" value="MALE STERILITY PROTEIN 2-RELATED"/>
    <property type="match status" value="1"/>
</dbReference>
<dbReference type="InterPro" id="IPR026055">
    <property type="entry name" value="FAR"/>
</dbReference>
<comment type="subcellular location">
    <subcellularLocation>
        <location evidence="1">Membrane</location>
        <topology evidence="1">Multi-pass membrane protein</topology>
    </subcellularLocation>
</comment>
<evidence type="ECO:0000313" key="13">
    <source>
        <dbReference type="Proteomes" id="UP001159042"/>
    </source>
</evidence>
<comment type="similarity">
    <text evidence="2 10">Belongs to the fatty acyl-CoA reductase family.</text>
</comment>
<dbReference type="AlphaFoldDB" id="A0AAV8VLV2"/>
<organism evidence="12 13">
    <name type="scientific">Exocentrus adspersus</name>
    <dbReference type="NCBI Taxonomy" id="1586481"/>
    <lineage>
        <taxon>Eukaryota</taxon>
        <taxon>Metazoa</taxon>
        <taxon>Ecdysozoa</taxon>
        <taxon>Arthropoda</taxon>
        <taxon>Hexapoda</taxon>
        <taxon>Insecta</taxon>
        <taxon>Pterygota</taxon>
        <taxon>Neoptera</taxon>
        <taxon>Endopterygota</taxon>
        <taxon>Coleoptera</taxon>
        <taxon>Polyphaga</taxon>
        <taxon>Cucujiformia</taxon>
        <taxon>Chrysomeloidea</taxon>
        <taxon>Cerambycidae</taxon>
        <taxon>Lamiinae</taxon>
        <taxon>Acanthocinini</taxon>
        <taxon>Exocentrus</taxon>
    </lineage>
</organism>
<evidence type="ECO:0000256" key="7">
    <source>
        <dbReference type="ARBA" id="ARBA00023098"/>
    </source>
</evidence>
<evidence type="ECO:0000256" key="5">
    <source>
        <dbReference type="ARBA" id="ARBA00022857"/>
    </source>
</evidence>
<feature type="domain" description="Thioester reductase (TE)" evidence="11">
    <location>
        <begin position="15"/>
        <end position="283"/>
    </location>
</feature>
<feature type="transmembrane region" description="Helical" evidence="10">
    <location>
        <begin position="409"/>
        <end position="427"/>
    </location>
</feature>
<reference evidence="12 13" key="1">
    <citation type="journal article" date="2023" name="Insect Mol. Biol.">
        <title>Genome sequencing provides insights into the evolution of gene families encoding plant cell wall-degrading enzymes in longhorned beetles.</title>
        <authorList>
            <person name="Shin N.R."/>
            <person name="Okamura Y."/>
            <person name="Kirsch R."/>
            <person name="Pauchet Y."/>
        </authorList>
    </citation>
    <scope>NUCLEOTIDE SEQUENCE [LARGE SCALE GENOMIC DNA]</scope>
    <source>
        <strain evidence="12">EAD_L_NR</strain>
    </source>
</reference>
<comment type="function">
    <text evidence="10">Catalyzes the reduction of fatty acyl-CoA to fatty alcohols.</text>
</comment>
<dbReference type="GO" id="GO:0080019">
    <property type="term" value="F:alcohol-forming very long-chain fatty acyl-CoA reductase activity"/>
    <property type="evidence" value="ECO:0007669"/>
    <property type="project" value="InterPro"/>
</dbReference>
<dbReference type="GO" id="GO:0016020">
    <property type="term" value="C:membrane"/>
    <property type="evidence" value="ECO:0007669"/>
    <property type="project" value="UniProtKB-SubCell"/>
</dbReference>
<evidence type="ECO:0000256" key="6">
    <source>
        <dbReference type="ARBA" id="ARBA00022989"/>
    </source>
</evidence>
<dbReference type="EMBL" id="JANEYG010000056">
    <property type="protein sequence ID" value="KAJ8915207.1"/>
    <property type="molecule type" value="Genomic_DNA"/>
</dbReference>